<comment type="caution">
    <text evidence="3">The sequence shown here is derived from an EMBL/GenBank/DDBJ whole genome shotgun (WGS) entry which is preliminary data.</text>
</comment>
<proteinExistence type="predicted"/>
<evidence type="ECO:0000256" key="1">
    <source>
        <dbReference type="SAM" id="MobiDB-lite"/>
    </source>
</evidence>
<accession>A0A8T1W4Y7</accession>
<keyword evidence="4" id="KW-1185">Reference proteome</keyword>
<feature type="compositionally biased region" description="Basic and acidic residues" evidence="1">
    <location>
        <begin position="41"/>
        <end position="54"/>
    </location>
</feature>
<gene>
    <name evidence="3" type="ORF">PHYPSEUDO_011455</name>
</gene>
<dbReference type="EMBL" id="JAGDFM010000051">
    <property type="protein sequence ID" value="KAG7388992.1"/>
    <property type="molecule type" value="Genomic_DNA"/>
</dbReference>
<dbReference type="AlphaFoldDB" id="A0A8T1W4Y7"/>
<protein>
    <recommendedName>
        <fullName evidence="5">RxLR effector protein</fullName>
    </recommendedName>
</protein>
<organism evidence="3 4">
    <name type="scientific">Phytophthora pseudosyringae</name>
    <dbReference type="NCBI Taxonomy" id="221518"/>
    <lineage>
        <taxon>Eukaryota</taxon>
        <taxon>Sar</taxon>
        <taxon>Stramenopiles</taxon>
        <taxon>Oomycota</taxon>
        <taxon>Peronosporomycetes</taxon>
        <taxon>Peronosporales</taxon>
        <taxon>Peronosporaceae</taxon>
        <taxon>Phytophthora</taxon>
    </lineage>
</organism>
<dbReference type="Proteomes" id="UP000694044">
    <property type="component" value="Unassembled WGS sequence"/>
</dbReference>
<evidence type="ECO:0008006" key="5">
    <source>
        <dbReference type="Google" id="ProtNLM"/>
    </source>
</evidence>
<feature type="chain" id="PRO_5035837225" description="RxLR effector protein" evidence="2">
    <location>
        <begin position="22"/>
        <end position="128"/>
    </location>
</feature>
<feature type="compositionally biased region" description="Low complexity" evidence="1">
    <location>
        <begin position="65"/>
        <end position="79"/>
    </location>
</feature>
<evidence type="ECO:0000256" key="2">
    <source>
        <dbReference type="SAM" id="SignalP"/>
    </source>
</evidence>
<keyword evidence="2" id="KW-0732">Signal</keyword>
<dbReference type="OrthoDB" id="119960at2759"/>
<feature type="region of interest" description="Disordered" evidence="1">
    <location>
        <begin position="41"/>
        <end position="79"/>
    </location>
</feature>
<name>A0A8T1W4Y7_9STRA</name>
<evidence type="ECO:0000313" key="3">
    <source>
        <dbReference type="EMBL" id="KAG7388992.1"/>
    </source>
</evidence>
<feature type="signal peptide" evidence="2">
    <location>
        <begin position="1"/>
        <end position="21"/>
    </location>
</feature>
<evidence type="ECO:0000313" key="4">
    <source>
        <dbReference type="Proteomes" id="UP000694044"/>
    </source>
</evidence>
<sequence length="128" mass="14379">MRLFHLVLTLAIVLVSITTSAHETTETATAESNVIFDADHAATRELSDDEERKNGGGRGGRGTKSRGTTTRGRIYGTHTSIGLMNTNSVSHRKTNKCNRFTNWFKRLFNKKIKKCPKEDEEGTRRLRA</sequence>
<reference evidence="3" key="1">
    <citation type="submission" date="2021-02" db="EMBL/GenBank/DDBJ databases">
        <authorList>
            <person name="Palmer J.M."/>
        </authorList>
    </citation>
    <scope>NUCLEOTIDE SEQUENCE</scope>
    <source>
        <strain evidence="3">SCRP734</strain>
    </source>
</reference>